<feature type="transmembrane region" description="Helical" evidence="1">
    <location>
        <begin position="46"/>
        <end position="66"/>
    </location>
</feature>
<evidence type="ECO:0000313" key="4">
    <source>
        <dbReference type="Proteomes" id="UP000828390"/>
    </source>
</evidence>
<feature type="chain" id="PRO_5039434932" evidence="2">
    <location>
        <begin position="23"/>
        <end position="203"/>
    </location>
</feature>
<keyword evidence="2" id="KW-0732">Signal</keyword>
<dbReference type="EMBL" id="JAIWYP010000009">
    <property type="protein sequence ID" value="KAH3771295.1"/>
    <property type="molecule type" value="Genomic_DNA"/>
</dbReference>
<evidence type="ECO:0000313" key="3">
    <source>
        <dbReference type="EMBL" id="KAH3771295.1"/>
    </source>
</evidence>
<keyword evidence="1" id="KW-0472">Membrane</keyword>
<keyword evidence="4" id="KW-1185">Reference proteome</keyword>
<organism evidence="3 4">
    <name type="scientific">Dreissena polymorpha</name>
    <name type="common">Zebra mussel</name>
    <name type="synonym">Mytilus polymorpha</name>
    <dbReference type="NCBI Taxonomy" id="45954"/>
    <lineage>
        <taxon>Eukaryota</taxon>
        <taxon>Metazoa</taxon>
        <taxon>Spiralia</taxon>
        <taxon>Lophotrochozoa</taxon>
        <taxon>Mollusca</taxon>
        <taxon>Bivalvia</taxon>
        <taxon>Autobranchia</taxon>
        <taxon>Heteroconchia</taxon>
        <taxon>Euheterodonta</taxon>
        <taxon>Imparidentia</taxon>
        <taxon>Neoheterodontei</taxon>
        <taxon>Myida</taxon>
        <taxon>Dreissenoidea</taxon>
        <taxon>Dreissenidae</taxon>
        <taxon>Dreissena</taxon>
    </lineage>
</organism>
<reference evidence="3" key="1">
    <citation type="journal article" date="2019" name="bioRxiv">
        <title>The Genome of the Zebra Mussel, Dreissena polymorpha: A Resource for Invasive Species Research.</title>
        <authorList>
            <person name="McCartney M.A."/>
            <person name="Auch B."/>
            <person name="Kono T."/>
            <person name="Mallez S."/>
            <person name="Zhang Y."/>
            <person name="Obille A."/>
            <person name="Becker A."/>
            <person name="Abrahante J.E."/>
            <person name="Garbe J."/>
            <person name="Badalamenti J.P."/>
            <person name="Herman A."/>
            <person name="Mangelson H."/>
            <person name="Liachko I."/>
            <person name="Sullivan S."/>
            <person name="Sone E.D."/>
            <person name="Koren S."/>
            <person name="Silverstein K.A.T."/>
            <person name="Beckman K.B."/>
            <person name="Gohl D.M."/>
        </authorList>
    </citation>
    <scope>NUCLEOTIDE SEQUENCE</scope>
    <source>
        <strain evidence="3">Duluth1</strain>
        <tissue evidence="3">Whole animal</tissue>
    </source>
</reference>
<reference evidence="3" key="2">
    <citation type="submission" date="2020-11" db="EMBL/GenBank/DDBJ databases">
        <authorList>
            <person name="McCartney M.A."/>
            <person name="Auch B."/>
            <person name="Kono T."/>
            <person name="Mallez S."/>
            <person name="Becker A."/>
            <person name="Gohl D.M."/>
            <person name="Silverstein K.A.T."/>
            <person name="Koren S."/>
            <person name="Bechman K.B."/>
            <person name="Herman A."/>
            <person name="Abrahante J.E."/>
            <person name="Garbe J."/>
        </authorList>
    </citation>
    <scope>NUCLEOTIDE SEQUENCE</scope>
    <source>
        <strain evidence="3">Duluth1</strain>
        <tissue evidence="3">Whole animal</tissue>
    </source>
</reference>
<keyword evidence="1" id="KW-0812">Transmembrane</keyword>
<feature type="signal peptide" evidence="2">
    <location>
        <begin position="1"/>
        <end position="22"/>
    </location>
</feature>
<comment type="caution">
    <text evidence="3">The sequence shown here is derived from an EMBL/GenBank/DDBJ whole genome shotgun (WGS) entry which is preliminary data.</text>
</comment>
<evidence type="ECO:0000256" key="2">
    <source>
        <dbReference type="SAM" id="SignalP"/>
    </source>
</evidence>
<dbReference type="AlphaFoldDB" id="A0A9D4E2M3"/>
<evidence type="ECO:0000256" key="1">
    <source>
        <dbReference type="SAM" id="Phobius"/>
    </source>
</evidence>
<keyword evidence="1" id="KW-1133">Transmembrane helix</keyword>
<proteinExistence type="predicted"/>
<protein>
    <submittedName>
        <fullName evidence="3">Uncharacterized protein</fullName>
    </submittedName>
</protein>
<sequence>MYFRYLSLVWLLFAWIIVSVDSSVDRFDTSTVPAKKATTIKSDSVAGILSGAAFAVVFTIVCCLCCRDNCNTRIPHILHRIANLITSLKLTSLTERRQTSGLRIHTLNDNSRTHTTGNMNMASDVERPYTIPYTPPVNNDGYAVSYSPPAYSTLTPHVTSDTGNARNIEVDVAVSVPPITTPEPPSYEQAVYNPEVYNVGERM</sequence>
<gene>
    <name evidence="3" type="ORF">DPMN_172609</name>
</gene>
<name>A0A9D4E2M3_DREPO</name>
<dbReference type="Proteomes" id="UP000828390">
    <property type="component" value="Unassembled WGS sequence"/>
</dbReference>
<accession>A0A9D4E2M3</accession>